<accession>A0A2T0BJ37</accession>
<dbReference type="AlphaFoldDB" id="A0A2T0BJ37"/>
<feature type="transmembrane region" description="Helical" evidence="1">
    <location>
        <begin position="7"/>
        <end position="29"/>
    </location>
</feature>
<dbReference type="OrthoDB" id="1907436at2"/>
<keyword evidence="3" id="KW-1185">Reference proteome</keyword>
<comment type="caution">
    <text evidence="2">The sequence shown here is derived from an EMBL/GenBank/DDBJ whole genome shotgun (WGS) entry which is preliminary data.</text>
</comment>
<evidence type="ECO:0008006" key="4">
    <source>
        <dbReference type="Google" id="ProtNLM"/>
    </source>
</evidence>
<keyword evidence="1" id="KW-1133">Transmembrane helix</keyword>
<evidence type="ECO:0000313" key="3">
    <source>
        <dbReference type="Proteomes" id="UP000239471"/>
    </source>
</evidence>
<name>A0A2T0BJ37_9CLOT</name>
<sequence length="277" mass="31220">MSYKSKTIIIFGSFIFLLIGAIISVYVFVGAGSKQIKAAEKFMNELQSNNIITMDEGNNDYKSTKKSDSENKKEYYSITVGDYRINVDSDYNVLGFSNKNSKATEIKIKPDEAENLGEEYLNEIYKSGFKFKEVTKEEVGKSSPYYTIVFSKFENGYAFYSYDLSLNINKETGILDGYSNSSIDKEPSTIAINLDFKTGQKIALEDFSKLYKGGVVAEDSYEAFYANKDNNSLELCYIITIKGTDENSKEIKLRYFISTDTGNINNTEKSNITNTTA</sequence>
<proteinExistence type="predicted"/>
<evidence type="ECO:0000313" key="2">
    <source>
        <dbReference type="EMBL" id="PRR83884.1"/>
    </source>
</evidence>
<keyword evidence="1" id="KW-0812">Transmembrane</keyword>
<organism evidence="2 3">
    <name type="scientific">Clostridium vincentii</name>
    <dbReference type="NCBI Taxonomy" id="52704"/>
    <lineage>
        <taxon>Bacteria</taxon>
        <taxon>Bacillati</taxon>
        <taxon>Bacillota</taxon>
        <taxon>Clostridia</taxon>
        <taxon>Eubacteriales</taxon>
        <taxon>Clostridiaceae</taxon>
        <taxon>Clostridium</taxon>
    </lineage>
</organism>
<dbReference type="RefSeq" id="WP_106058576.1">
    <property type="nucleotide sequence ID" value="NZ_PVXQ01000004.1"/>
</dbReference>
<evidence type="ECO:0000256" key="1">
    <source>
        <dbReference type="SAM" id="Phobius"/>
    </source>
</evidence>
<gene>
    <name evidence="2" type="ORF">CLVI_05380</name>
</gene>
<keyword evidence="1" id="KW-0472">Membrane</keyword>
<reference evidence="2 3" key="1">
    <citation type="submission" date="2018-03" db="EMBL/GenBank/DDBJ databases">
        <title>Genome sequence of Clostridium vincentii DSM 10228.</title>
        <authorList>
            <person name="Poehlein A."/>
            <person name="Daniel R."/>
        </authorList>
    </citation>
    <scope>NUCLEOTIDE SEQUENCE [LARGE SCALE GENOMIC DNA]</scope>
    <source>
        <strain evidence="2 3">DSM 10228</strain>
    </source>
</reference>
<protein>
    <recommendedName>
        <fullName evidence="4">Peptidase propeptide and YPEB domain protein</fullName>
    </recommendedName>
</protein>
<dbReference type="Proteomes" id="UP000239471">
    <property type="component" value="Unassembled WGS sequence"/>
</dbReference>
<dbReference type="EMBL" id="PVXQ01000004">
    <property type="protein sequence ID" value="PRR83884.1"/>
    <property type="molecule type" value="Genomic_DNA"/>
</dbReference>